<feature type="compositionally biased region" description="Low complexity" evidence="2">
    <location>
        <begin position="151"/>
        <end position="163"/>
    </location>
</feature>
<dbReference type="GO" id="GO:0032981">
    <property type="term" value="P:mitochondrial respiratory chain complex I assembly"/>
    <property type="evidence" value="ECO:0007669"/>
    <property type="project" value="TreeGrafter"/>
</dbReference>
<accession>A0A9Q8Q865</accession>
<evidence type="ECO:0008006" key="5">
    <source>
        <dbReference type="Google" id="ProtNLM"/>
    </source>
</evidence>
<dbReference type="EMBL" id="CP086354">
    <property type="protein sequence ID" value="UNI14324.1"/>
    <property type="molecule type" value="Genomic_DNA"/>
</dbReference>
<organism evidence="3 4">
    <name type="scientific">Purpureocillium takamizusanense</name>
    <dbReference type="NCBI Taxonomy" id="2060973"/>
    <lineage>
        <taxon>Eukaryota</taxon>
        <taxon>Fungi</taxon>
        <taxon>Dikarya</taxon>
        <taxon>Ascomycota</taxon>
        <taxon>Pezizomycotina</taxon>
        <taxon>Sordariomycetes</taxon>
        <taxon>Hypocreomycetidae</taxon>
        <taxon>Hypocreales</taxon>
        <taxon>Ophiocordycipitaceae</taxon>
        <taxon>Purpureocillium</taxon>
    </lineage>
</organism>
<dbReference type="RefSeq" id="XP_047837805.1">
    <property type="nucleotide sequence ID" value="XM_047981844.1"/>
</dbReference>
<gene>
    <name evidence="3" type="ORF">JDV02_000963</name>
</gene>
<dbReference type="InterPro" id="IPR007763">
    <property type="entry name" value="NDUFA12"/>
</dbReference>
<proteinExistence type="inferred from homology"/>
<dbReference type="GO" id="GO:0045271">
    <property type="term" value="C:respiratory chain complex I"/>
    <property type="evidence" value="ECO:0007669"/>
    <property type="project" value="InterPro"/>
</dbReference>
<feature type="region of interest" description="Disordered" evidence="2">
    <location>
        <begin position="151"/>
        <end position="218"/>
    </location>
</feature>
<dbReference type="Proteomes" id="UP000829364">
    <property type="component" value="Chromosome 1"/>
</dbReference>
<reference evidence="3" key="1">
    <citation type="submission" date="2021-11" db="EMBL/GenBank/DDBJ databases">
        <title>Purpureocillium_takamizusanense_genome.</title>
        <authorList>
            <person name="Nguyen N.-H."/>
        </authorList>
    </citation>
    <scope>NUCLEOTIDE SEQUENCE</scope>
    <source>
        <strain evidence="3">PT3</strain>
    </source>
</reference>
<evidence type="ECO:0000313" key="3">
    <source>
        <dbReference type="EMBL" id="UNI14324.1"/>
    </source>
</evidence>
<dbReference type="Pfam" id="PF05071">
    <property type="entry name" value="NDUFA12"/>
    <property type="match status" value="1"/>
</dbReference>
<dbReference type="OrthoDB" id="10255576at2759"/>
<name>A0A9Q8Q865_9HYPO</name>
<dbReference type="KEGG" id="ptkz:JDV02_000963"/>
<dbReference type="GeneID" id="72062927"/>
<dbReference type="AlphaFoldDB" id="A0A9Q8Q865"/>
<dbReference type="InterPro" id="IPR052618">
    <property type="entry name" value="ComplexI_NDUFA12"/>
</dbReference>
<evidence type="ECO:0000256" key="1">
    <source>
        <dbReference type="ARBA" id="ARBA00007355"/>
    </source>
</evidence>
<sequence>MKRIGPVAQAWYKWKALRLPWRKRFFVGYDLQGNTFWEFRLTTRGGGDTSGRDSTAAGAASSERWRRIVHYPRSTHYSDVKVSPLWHQWLRHTRPDAPSLAEQRGDVARQERVKRLAAEADARWDAKPRVMESPEDVAARAALLDPQGSAPAAAAAVAAAEGEVPSDEQRQQQQQQQQQTARSGGHAPEHDPWAKGRAQGPGEKWQPAAWAPTAARKR</sequence>
<dbReference type="PANTHER" id="PTHR32470:SF2">
    <property type="entry name" value="NADH DEHYDROGENASE [UBIQUINONE] 1 ALPHA SUBCOMPLEX ASSEMBLY FACTOR 2"/>
    <property type="match status" value="1"/>
</dbReference>
<dbReference type="GO" id="GO:0005739">
    <property type="term" value="C:mitochondrion"/>
    <property type="evidence" value="ECO:0007669"/>
    <property type="project" value="TreeGrafter"/>
</dbReference>
<evidence type="ECO:0000256" key="2">
    <source>
        <dbReference type="SAM" id="MobiDB-lite"/>
    </source>
</evidence>
<dbReference type="PANTHER" id="PTHR32470">
    <property type="entry name" value="ADH DEHYDROGENASE [UBIQUINONE] 1 ALPHA SUBCOMPLEX ASSEMBLY FACTOR 2"/>
    <property type="match status" value="1"/>
</dbReference>
<keyword evidence="4" id="KW-1185">Reference proteome</keyword>
<comment type="similarity">
    <text evidence="1">Belongs to the complex I NDUFA12 subunit family.</text>
</comment>
<evidence type="ECO:0000313" key="4">
    <source>
        <dbReference type="Proteomes" id="UP000829364"/>
    </source>
</evidence>
<protein>
    <recommendedName>
        <fullName evidence="5">NADH dehydrogenase [ubiquinone] 1 alpha subcomplex subunit</fullName>
    </recommendedName>
</protein>